<reference evidence="7 8" key="1">
    <citation type="submission" date="2018-07" db="EMBL/GenBank/DDBJ databases">
        <title>Genomic Encyclopedia of Type Strains, Phase IV (KMG-IV): sequencing the most valuable type-strain genomes for metagenomic binning, comparative biology and taxonomic classification.</title>
        <authorList>
            <person name="Goeker M."/>
        </authorList>
    </citation>
    <scope>NUCLEOTIDE SEQUENCE [LARGE SCALE GENOMIC DNA]</scope>
    <source>
        <strain evidence="7 8">DSM 14364</strain>
    </source>
</reference>
<evidence type="ECO:0000256" key="3">
    <source>
        <dbReference type="ARBA" id="ARBA00009490"/>
    </source>
</evidence>
<dbReference type="InterPro" id="IPR034033">
    <property type="entry name" value="Serralysin-like"/>
</dbReference>
<dbReference type="Proteomes" id="UP000254925">
    <property type="component" value="Unassembled WGS sequence"/>
</dbReference>
<evidence type="ECO:0000256" key="4">
    <source>
        <dbReference type="ARBA" id="ARBA00022525"/>
    </source>
</evidence>
<dbReference type="InterPro" id="IPR013858">
    <property type="entry name" value="Peptidase_M10B_C"/>
</dbReference>
<comment type="cofactor">
    <cofactor evidence="1">
        <name>Ca(2+)</name>
        <dbReference type="ChEBI" id="CHEBI:29108"/>
    </cofactor>
</comment>
<dbReference type="GO" id="GO:0008237">
    <property type="term" value="F:metallopeptidase activity"/>
    <property type="evidence" value="ECO:0007669"/>
    <property type="project" value="InterPro"/>
</dbReference>
<dbReference type="CDD" id="cd04277">
    <property type="entry name" value="ZnMc_serralysin_like"/>
    <property type="match status" value="1"/>
</dbReference>
<comment type="similarity">
    <text evidence="3">Belongs to the peptidase M10B family.</text>
</comment>
<dbReference type="GO" id="GO:0005509">
    <property type="term" value="F:calcium ion binding"/>
    <property type="evidence" value="ECO:0007669"/>
    <property type="project" value="InterPro"/>
</dbReference>
<evidence type="ECO:0000256" key="2">
    <source>
        <dbReference type="ARBA" id="ARBA00004613"/>
    </source>
</evidence>
<comment type="caution">
    <text evidence="7">The sequence shown here is derived from an EMBL/GenBank/DDBJ whole genome shotgun (WGS) entry which is preliminary data.</text>
</comment>
<dbReference type="InterPro" id="IPR024079">
    <property type="entry name" value="MetalloPept_cat_dom_sf"/>
</dbReference>
<protein>
    <submittedName>
        <fullName evidence="7">Hemolysin type calcium-binding protein</fullName>
    </submittedName>
</protein>
<evidence type="ECO:0000313" key="7">
    <source>
        <dbReference type="EMBL" id="RDI61185.1"/>
    </source>
</evidence>
<dbReference type="SUPFAM" id="SSF55486">
    <property type="entry name" value="Metalloproteases ('zincins'), catalytic domain"/>
    <property type="match status" value="1"/>
</dbReference>
<comment type="subcellular location">
    <subcellularLocation>
        <location evidence="2">Secreted</location>
    </subcellularLocation>
</comment>
<keyword evidence="4" id="KW-0964">Secreted</keyword>
<dbReference type="Pfam" id="PF00353">
    <property type="entry name" value="HemolysinCabind"/>
    <property type="match status" value="1"/>
</dbReference>
<dbReference type="Gene3D" id="3.40.390.10">
    <property type="entry name" value="Collagenase (Catalytic Domain)"/>
    <property type="match status" value="1"/>
</dbReference>
<feature type="domain" description="Peptidase metallopeptidase" evidence="6">
    <location>
        <begin position="20"/>
        <end position="211"/>
    </location>
</feature>
<dbReference type="GO" id="GO:0005615">
    <property type="term" value="C:extracellular space"/>
    <property type="evidence" value="ECO:0007669"/>
    <property type="project" value="InterPro"/>
</dbReference>
<gene>
    <name evidence="7" type="ORF">DES45_102580</name>
</gene>
<evidence type="ECO:0000256" key="5">
    <source>
        <dbReference type="ARBA" id="ARBA00022737"/>
    </source>
</evidence>
<dbReference type="SMART" id="SM00235">
    <property type="entry name" value="ZnMc"/>
    <property type="match status" value="1"/>
</dbReference>
<organism evidence="7 8">
    <name type="scientific">Microvirga subterranea</name>
    <dbReference type="NCBI Taxonomy" id="186651"/>
    <lineage>
        <taxon>Bacteria</taxon>
        <taxon>Pseudomonadati</taxon>
        <taxon>Pseudomonadota</taxon>
        <taxon>Alphaproteobacteria</taxon>
        <taxon>Hyphomicrobiales</taxon>
        <taxon>Methylobacteriaceae</taxon>
        <taxon>Microvirga</taxon>
    </lineage>
</organism>
<dbReference type="RefSeq" id="WP_170151420.1">
    <property type="nucleotide sequence ID" value="NZ_QQBB01000002.1"/>
</dbReference>
<dbReference type="InterPro" id="IPR018511">
    <property type="entry name" value="Hemolysin-typ_Ca-bd_CS"/>
</dbReference>
<dbReference type="PROSITE" id="PS00330">
    <property type="entry name" value="HEMOLYSIN_CALCIUM"/>
    <property type="match status" value="2"/>
</dbReference>
<dbReference type="EMBL" id="QQBB01000002">
    <property type="protein sequence ID" value="RDI61185.1"/>
    <property type="molecule type" value="Genomic_DNA"/>
</dbReference>
<dbReference type="InterPro" id="IPR001343">
    <property type="entry name" value="Hemolysn_Ca-bd"/>
</dbReference>
<evidence type="ECO:0000313" key="8">
    <source>
        <dbReference type="Proteomes" id="UP000254925"/>
    </source>
</evidence>
<keyword evidence="8" id="KW-1185">Reference proteome</keyword>
<name>A0A370HS90_9HYPH</name>
<keyword evidence="5" id="KW-0677">Repeat</keyword>
<dbReference type="GO" id="GO:0008270">
    <property type="term" value="F:zinc ion binding"/>
    <property type="evidence" value="ECO:0007669"/>
    <property type="project" value="InterPro"/>
</dbReference>
<accession>A0A370HS90</accession>
<evidence type="ECO:0000259" key="6">
    <source>
        <dbReference type="SMART" id="SM00235"/>
    </source>
</evidence>
<dbReference type="SUPFAM" id="SSF51120">
    <property type="entry name" value="beta-Roll"/>
    <property type="match status" value="1"/>
</dbReference>
<dbReference type="GO" id="GO:0006508">
    <property type="term" value="P:proteolysis"/>
    <property type="evidence" value="ECO:0007669"/>
    <property type="project" value="InterPro"/>
</dbReference>
<dbReference type="Pfam" id="PF08548">
    <property type="entry name" value="Peptidase_M10_C"/>
    <property type="match status" value="1"/>
</dbReference>
<dbReference type="AlphaFoldDB" id="A0A370HS90"/>
<dbReference type="InterPro" id="IPR011049">
    <property type="entry name" value="Serralysin-like_metalloprot_C"/>
</dbReference>
<proteinExistence type="inferred from homology"/>
<evidence type="ECO:0000256" key="1">
    <source>
        <dbReference type="ARBA" id="ARBA00001913"/>
    </source>
</evidence>
<dbReference type="Gene3D" id="2.150.10.10">
    <property type="entry name" value="Serralysin-like metalloprotease, C-terminal"/>
    <property type="match status" value="1"/>
</dbReference>
<dbReference type="PRINTS" id="PR00313">
    <property type="entry name" value="CABNDNGRPT"/>
</dbReference>
<sequence>MVGAVPVARTGDQNVDGLLVGTRWNAEFLSYSFPTSGSLYGKSYGWGEAEDGFEAFNPGQMAAVRAAFRMVAAVSNLNFSEVAETSGDHALLRFAMSDAPGSAWTYSPDSSEESGDTWFRNAGGWYDTPVPGNYAFYTVLHEMVHGIGLKHGHEAAGFGAMLPDRDSMEYSITTYRSYVGASAAHVENEAVGYAQTLMMYDIAALQHLYGANYAQRSGNTIYRWSPTTGETFIDGAGQGAPAGNRLFMTVWDGGGNDCYDFSNYETGVQVDLRPGEWSKTSSGQLAYLGGGQYARGSIANALLHEGDARSLIENAIGGRGADQITGNESANSLSGREGADRLFGLDGSDILSGGAGNDRLAGGAGRDRFVFDMRPSKTSNRDHISDFVVADDTIVLQNAVFTKLGKVGKLSSGAFWAGTAAHDASDRIIYSKGAGSLFYDSDGSGRSAPVLFATIGKNLKLTHADFLVI</sequence>
<dbReference type="InterPro" id="IPR006026">
    <property type="entry name" value="Peptidase_Metallo"/>
</dbReference>